<feature type="compositionally biased region" description="Basic residues" evidence="1">
    <location>
        <begin position="176"/>
        <end position="186"/>
    </location>
</feature>
<accession>A0A560WHQ9</accession>
<organism evidence="3 4">
    <name type="scientific">Marihabitans asiaticum</name>
    <dbReference type="NCBI Taxonomy" id="415218"/>
    <lineage>
        <taxon>Bacteria</taxon>
        <taxon>Bacillati</taxon>
        <taxon>Actinomycetota</taxon>
        <taxon>Actinomycetes</taxon>
        <taxon>Micrococcales</taxon>
        <taxon>Intrasporangiaceae</taxon>
        <taxon>Marihabitans</taxon>
    </lineage>
</organism>
<feature type="compositionally biased region" description="Polar residues" evidence="1">
    <location>
        <begin position="96"/>
        <end position="105"/>
    </location>
</feature>
<feature type="compositionally biased region" description="Basic and acidic residues" evidence="1">
    <location>
        <begin position="78"/>
        <end position="93"/>
    </location>
</feature>
<feature type="transmembrane region" description="Helical" evidence="2">
    <location>
        <begin position="124"/>
        <end position="141"/>
    </location>
</feature>
<dbReference type="EMBL" id="VIUW01000001">
    <property type="protein sequence ID" value="TWD17106.1"/>
    <property type="molecule type" value="Genomic_DNA"/>
</dbReference>
<evidence type="ECO:0000313" key="4">
    <source>
        <dbReference type="Proteomes" id="UP000315628"/>
    </source>
</evidence>
<feature type="compositionally biased region" description="Basic and acidic residues" evidence="1">
    <location>
        <begin position="254"/>
        <end position="264"/>
    </location>
</feature>
<keyword evidence="2" id="KW-1133">Transmembrane helix</keyword>
<protein>
    <submittedName>
        <fullName evidence="3">Uncharacterized protein</fullName>
    </submittedName>
</protein>
<feature type="compositionally biased region" description="Basic and acidic residues" evidence="1">
    <location>
        <begin position="197"/>
        <end position="210"/>
    </location>
</feature>
<evidence type="ECO:0000256" key="2">
    <source>
        <dbReference type="SAM" id="Phobius"/>
    </source>
</evidence>
<reference evidence="3 4" key="1">
    <citation type="submission" date="2019-06" db="EMBL/GenBank/DDBJ databases">
        <title>Sequencing the genomes of 1000 actinobacteria strains.</title>
        <authorList>
            <person name="Klenk H.-P."/>
        </authorList>
    </citation>
    <scope>NUCLEOTIDE SEQUENCE [LARGE SCALE GENOMIC DNA]</scope>
    <source>
        <strain evidence="3 4">DSM 18935</strain>
    </source>
</reference>
<sequence>MQSSSLIFVVVVAIWAAYLVQYWVRRRDHLATIRSVDRFSAAMRVLDAHRLSQTEQPARSYVVSPARAARPEVVVKRGAPEARQRDSVGRLDRTASFATRPTPASSRPGAVAAVVDAPRKVRGLALLTHLVLLPLTLLLAAVGPLPWLVPGLLLVGLVASFGWLRQDVRAEQARRSAQRGHARRAASARPSSVGHAEGVDRVHPAEDRAAVRAAVARPAPQHRDVAAEADEVATDSPFDVEDRAGEQVPPSPSADDHPTGHDPAEDGTWEPVPVPRPTYTMKAKAPARPVTEEPVAAAASGDAPQALPAIDDDVDDVVAPRAITG</sequence>
<keyword evidence="4" id="KW-1185">Reference proteome</keyword>
<dbReference type="AlphaFoldDB" id="A0A560WHQ9"/>
<evidence type="ECO:0000256" key="1">
    <source>
        <dbReference type="SAM" id="MobiDB-lite"/>
    </source>
</evidence>
<gene>
    <name evidence="3" type="ORF">FB557_0666</name>
</gene>
<name>A0A560WHQ9_9MICO</name>
<feature type="transmembrane region" description="Helical" evidence="2">
    <location>
        <begin position="6"/>
        <end position="24"/>
    </location>
</feature>
<comment type="caution">
    <text evidence="3">The sequence shown here is derived from an EMBL/GenBank/DDBJ whole genome shotgun (WGS) entry which is preliminary data.</text>
</comment>
<dbReference type="RefSeq" id="WP_144855499.1">
    <property type="nucleotide sequence ID" value="NZ_BAAAYT010000002.1"/>
</dbReference>
<keyword evidence="2" id="KW-0812">Transmembrane</keyword>
<feature type="region of interest" description="Disordered" evidence="1">
    <location>
        <begin position="78"/>
        <end position="105"/>
    </location>
</feature>
<dbReference type="OrthoDB" id="3218604at2"/>
<evidence type="ECO:0000313" key="3">
    <source>
        <dbReference type="EMBL" id="TWD17106.1"/>
    </source>
</evidence>
<keyword evidence="2" id="KW-0472">Membrane</keyword>
<feature type="transmembrane region" description="Helical" evidence="2">
    <location>
        <begin position="147"/>
        <end position="164"/>
    </location>
</feature>
<proteinExistence type="predicted"/>
<dbReference type="Proteomes" id="UP000315628">
    <property type="component" value="Unassembled WGS sequence"/>
</dbReference>
<feature type="region of interest" description="Disordered" evidence="1">
    <location>
        <begin position="175"/>
        <end position="313"/>
    </location>
</feature>